<evidence type="ECO:0008006" key="4">
    <source>
        <dbReference type="Google" id="ProtNLM"/>
    </source>
</evidence>
<comment type="caution">
    <text evidence="2">The sequence shown here is derived from an EMBL/GenBank/DDBJ whole genome shotgun (WGS) entry which is preliminary data.</text>
</comment>
<protein>
    <recommendedName>
        <fullName evidence="4">DUF4245 domain-containing protein</fullName>
    </recommendedName>
</protein>
<proteinExistence type="predicted"/>
<reference evidence="2 3" key="1">
    <citation type="journal article" date="2019" name="Int. J. Syst. Evol. Microbiol.">
        <title>The Global Catalogue of Microorganisms (GCM) 10K type strain sequencing project: providing services to taxonomists for standard genome sequencing and annotation.</title>
        <authorList>
            <consortium name="The Broad Institute Genomics Platform"/>
            <consortium name="The Broad Institute Genome Sequencing Center for Infectious Disease"/>
            <person name="Wu L."/>
            <person name="Ma J."/>
        </authorList>
    </citation>
    <scope>NUCLEOTIDE SEQUENCE [LARGE SCALE GENOMIC DNA]</scope>
    <source>
        <strain evidence="2 3">JCM 6242</strain>
    </source>
</reference>
<organism evidence="2 3">
    <name type="scientific">Streptosporangium fragile</name>
    <dbReference type="NCBI Taxonomy" id="46186"/>
    <lineage>
        <taxon>Bacteria</taxon>
        <taxon>Bacillati</taxon>
        <taxon>Actinomycetota</taxon>
        <taxon>Actinomycetes</taxon>
        <taxon>Streptosporangiales</taxon>
        <taxon>Streptosporangiaceae</taxon>
        <taxon>Streptosporangium</taxon>
    </lineage>
</organism>
<dbReference type="InterPro" id="IPR025339">
    <property type="entry name" value="DUF4245"/>
</dbReference>
<dbReference type="EMBL" id="BAAAVI010000011">
    <property type="protein sequence ID" value="GAA2861046.1"/>
    <property type="molecule type" value="Genomic_DNA"/>
</dbReference>
<evidence type="ECO:0000256" key="1">
    <source>
        <dbReference type="SAM" id="Phobius"/>
    </source>
</evidence>
<evidence type="ECO:0000313" key="2">
    <source>
        <dbReference type="EMBL" id="GAA2861046.1"/>
    </source>
</evidence>
<dbReference type="RefSeq" id="WP_344969879.1">
    <property type="nucleotide sequence ID" value="NZ_BAAAVI010000011.1"/>
</dbReference>
<gene>
    <name evidence="2" type="ORF">GCM10010517_19670</name>
</gene>
<dbReference type="Pfam" id="PF14030">
    <property type="entry name" value="DUF4245"/>
    <property type="match status" value="1"/>
</dbReference>
<evidence type="ECO:0000313" key="3">
    <source>
        <dbReference type="Proteomes" id="UP001500831"/>
    </source>
</evidence>
<keyword evidence="3" id="KW-1185">Reference proteome</keyword>
<keyword evidence="1" id="KW-0472">Membrane</keyword>
<feature type="transmembrane region" description="Helical" evidence="1">
    <location>
        <begin position="7"/>
        <end position="28"/>
    </location>
</feature>
<name>A0ABN3VUF4_9ACTN</name>
<sequence>MKRFTQGFYAYAFAMAVCLAAVGVFLLITPQSRTEHIPEVDYSISLANLRRAASYQVWAPERVPAGWVPTSSRATDEKGTATWRLGFATAKGPDDKRAHAMLAESNEKPAAEFANRLANTSTVTGTVRIGGVSWEQRVREDKNQRSLVRFLPDVTLVVTGTASWEELSTLAGSLRQQEKVTP</sequence>
<keyword evidence="1" id="KW-1133">Transmembrane helix</keyword>
<keyword evidence="1" id="KW-0812">Transmembrane</keyword>
<dbReference type="Proteomes" id="UP001500831">
    <property type="component" value="Unassembled WGS sequence"/>
</dbReference>
<accession>A0ABN3VUF4</accession>